<dbReference type="SUPFAM" id="SSF54373">
    <property type="entry name" value="FAD-linked reductases, C-terminal domain"/>
    <property type="match status" value="1"/>
</dbReference>
<organism evidence="12 13">
    <name type="scientific">Zopfia rhizophila CBS 207.26</name>
    <dbReference type="NCBI Taxonomy" id="1314779"/>
    <lineage>
        <taxon>Eukaryota</taxon>
        <taxon>Fungi</taxon>
        <taxon>Dikarya</taxon>
        <taxon>Ascomycota</taxon>
        <taxon>Pezizomycotina</taxon>
        <taxon>Dothideomycetes</taxon>
        <taxon>Dothideomycetes incertae sedis</taxon>
        <taxon>Zopfiaceae</taxon>
        <taxon>Zopfia</taxon>
    </lineage>
</organism>
<evidence type="ECO:0000256" key="9">
    <source>
        <dbReference type="SAM" id="MobiDB-lite"/>
    </source>
</evidence>
<evidence type="ECO:0000259" key="10">
    <source>
        <dbReference type="PROSITE" id="PS00623"/>
    </source>
</evidence>
<feature type="binding site" evidence="7">
    <location>
        <position position="102"/>
    </location>
    <ligand>
        <name>FAD</name>
        <dbReference type="ChEBI" id="CHEBI:57692"/>
    </ligand>
</feature>
<evidence type="ECO:0000256" key="3">
    <source>
        <dbReference type="ARBA" id="ARBA00022630"/>
    </source>
</evidence>
<dbReference type="PROSITE" id="PS00624">
    <property type="entry name" value="GMC_OXRED_2"/>
    <property type="match status" value="1"/>
</dbReference>
<dbReference type="EMBL" id="ML994619">
    <property type="protein sequence ID" value="KAF2190123.1"/>
    <property type="molecule type" value="Genomic_DNA"/>
</dbReference>
<evidence type="ECO:0000256" key="6">
    <source>
        <dbReference type="PIRSR" id="PIRSR000137-1"/>
    </source>
</evidence>
<dbReference type="Pfam" id="PF05199">
    <property type="entry name" value="GMC_oxred_C"/>
    <property type="match status" value="1"/>
</dbReference>
<dbReference type="SUPFAM" id="SSF51905">
    <property type="entry name" value="FAD/NAD(P)-binding domain"/>
    <property type="match status" value="1"/>
</dbReference>
<evidence type="ECO:0000256" key="2">
    <source>
        <dbReference type="ARBA" id="ARBA00010790"/>
    </source>
</evidence>
<keyword evidence="13" id="KW-1185">Reference proteome</keyword>
<dbReference type="OrthoDB" id="269227at2759"/>
<dbReference type="InterPro" id="IPR007867">
    <property type="entry name" value="GMC_OxRtase_C"/>
</dbReference>
<gene>
    <name evidence="12" type="ORF">K469DRAFT_699721</name>
</gene>
<evidence type="ECO:0000256" key="8">
    <source>
        <dbReference type="RuleBase" id="RU003968"/>
    </source>
</evidence>
<proteinExistence type="inferred from homology"/>
<feature type="active site" description="Proton acceptor" evidence="6">
    <location>
        <position position="599"/>
    </location>
</feature>
<comment type="similarity">
    <text evidence="2 8">Belongs to the GMC oxidoreductase family.</text>
</comment>
<keyword evidence="5" id="KW-0560">Oxidoreductase</keyword>
<dbReference type="InterPro" id="IPR036188">
    <property type="entry name" value="FAD/NAD-bd_sf"/>
</dbReference>
<evidence type="ECO:0000256" key="4">
    <source>
        <dbReference type="ARBA" id="ARBA00022827"/>
    </source>
</evidence>
<dbReference type="PROSITE" id="PS00623">
    <property type="entry name" value="GMC_OXRED_1"/>
    <property type="match status" value="1"/>
</dbReference>
<dbReference type="InterPro" id="IPR000172">
    <property type="entry name" value="GMC_OxRdtase_N"/>
</dbReference>
<evidence type="ECO:0000256" key="5">
    <source>
        <dbReference type="ARBA" id="ARBA00023002"/>
    </source>
</evidence>
<evidence type="ECO:0000256" key="7">
    <source>
        <dbReference type="PIRSR" id="PIRSR000137-2"/>
    </source>
</evidence>
<feature type="binding site" evidence="7">
    <location>
        <position position="98"/>
    </location>
    <ligand>
        <name>FAD</name>
        <dbReference type="ChEBI" id="CHEBI:57692"/>
    </ligand>
</feature>
<dbReference type="AlphaFoldDB" id="A0A6A6EFQ1"/>
<name>A0A6A6EFQ1_9PEZI</name>
<accession>A0A6A6EFQ1</accession>
<dbReference type="Gene3D" id="3.50.50.60">
    <property type="entry name" value="FAD/NAD(P)-binding domain"/>
    <property type="match status" value="1"/>
</dbReference>
<dbReference type="Gene3D" id="3.30.560.10">
    <property type="entry name" value="Glucose Oxidase, domain 3"/>
    <property type="match status" value="1"/>
</dbReference>
<dbReference type="Proteomes" id="UP000800200">
    <property type="component" value="Unassembled WGS sequence"/>
</dbReference>
<dbReference type="GO" id="GO:0050660">
    <property type="term" value="F:flavin adenine dinucleotide binding"/>
    <property type="evidence" value="ECO:0007669"/>
    <property type="project" value="InterPro"/>
</dbReference>
<evidence type="ECO:0000259" key="11">
    <source>
        <dbReference type="PROSITE" id="PS00624"/>
    </source>
</evidence>
<evidence type="ECO:0000313" key="13">
    <source>
        <dbReference type="Proteomes" id="UP000800200"/>
    </source>
</evidence>
<protein>
    <submittedName>
        <fullName evidence="12">GMC oxidoreductase</fullName>
    </submittedName>
</protein>
<feature type="region of interest" description="Disordered" evidence="9">
    <location>
        <begin position="144"/>
        <end position="163"/>
    </location>
</feature>
<keyword evidence="4 7" id="KW-0274">FAD</keyword>
<dbReference type="Pfam" id="PF00732">
    <property type="entry name" value="GMC_oxred_N"/>
    <property type="match status" value="1"/>
</dbReference>
<reference evidence="12" key="1">
    <citation type="journal article" date="2020" name="Stud. Mycol.">
        <title>101 Dothideomycetes genomes: a test case for predicting lifestyles and emergence of pathogens.</title>
        <authorList>
            <person name="Haridas S."/>
            <person name="Albert R."/>
            <person name="Binder M."/>
            <person name="Bloem J."/>
            <person name="Labutti K."/>
            <person name="Salamov A."/>
            <person name="Andreopoulos B."/>
            <person name="Baker S."/>
            <person name="Barry K."/>
            <person name="Bills G."/>
            <person name="Bluhm B."/>
            <person name="Cannon C."/>
            <person name="Castanera R."/>
            <person name="Culley D."/>
            <person name="Daum C."/>
            <person name="Ezra D."/>
            <person name="Gonzalez J."/>
            <person name="Henrissat B."/>
            <person name="Kuo A."/>
            <person name="Liang C."/>
            <person name="Lipzen A."/>
            <person name="Lutzoni F."/>
            <person name="Magnuson J."/>
            <person name="Mondo S."/>
            <person name="Nolan M."/>
            <person name="Ohm R."/>
            <person name="Pangilinan J."/>
            <person name="Park H.-J."/>
            <person name="Ramirez L."/>
            <person name="Alfaro M."/>
            <person name="Sun H."/>
            <person name="Tritt A."/>
            <person name="Yoshinaga Y."/>
            <person name="Zwiers L.-H."/>
            <person name="Turgeon B."/>
            <person name="Goodwin S."/>
            <person name="Spatafora J."/>
            <person name="Crous P."/>
            <person name="Grigoriev I."/>
        </authorList>
    </citation>
    <scope>NUCLEOTIDE SEQUENCE</scope>
    <source>
        <strain evidence="12">CBS 207.26</strain>
    </source>
</reference>
<comment type="cofactor">
    <cofactor evidence="1 7">
        <name>FAD</name>
        <dbReference type="ChEBI" id="CHEBI:57692"/>
    </cofactor>
</comment>
<feature type="compositionally biased region" description="Polar residues" evidence="9">
    <location>
        <begin position="144"/>
        <end position="156"/>
    </location>
</feature>
<dbReference type="PANTHER" id="PTHR11552:SF201">
    <property type="entry name" value="GLUCOSE-METHANOL-CHOLINE OXIDOREDUCTASE N-TERMINAL DOMAIN-CONTAINING PROTEIN"/>
    <property type="match status" value="1"/>
</dbReference>
<feature type="domain" description="Glucose-methanol-choline oxidoreductase N-terminal" evidence="10">
    <location>
        <begin position="96"/>
        <end position="119"/>
    </location>
</feature>
<evidence type="ECO:0000313" key="12">
    <source>
        <dbReference type="EMBL" id="KAF2190123.1"/>
    </source>
</evidence>
<feature type="domain" description="Glucose-methanol-choline oxidoreductase N-terminal" evidence="11">
    <location>
        <begin position="286"/>
        <end position="300"/>
    </location>
</feature>
<feature type="binding site" evidence="7">
    <location>
        <begin position="600"/>
        <end position="601"/>
    </location>
    <ligand>
        <name>FAD</name>
        <dbReference type="ChEBI" id="CHEBI:57692"/>
    </ligand>
</feature>
<dbReference type="PIRSF" id="PIRSF000137">
    <property type="entry name" value="Alcohol_oxidase"/>
    <property type="match status" value="1"/>
</dbReference>
<keyword evidence="3 8" id="KW-0285">Flavoprotein</keyword>
<dbReference type="InterPro" id="IPR012132">
    <property type="entry name" value="GMC_OxRdtase"/>
</dbReference>
<sequence>MTIPHIPSITPSAFSALKFDYLIIGGGTAGLVLAARLSTHSTITVGVIEAGPMTFNDPIITVPGRFGESLGGRYDWQFETTPQPGLNGRALKWPRGKVLGGTSALNFMTWTRGNKEDYDAWKELGNEGWGWDDLLPYFKKTETLHQSTPEHQAQHQSHFDAEHHGTEGPITSIYSKEYSVPHQHWHATLNSLGLETNKSHFSGSNLGAFTTLTSVDPTTRTRVSAATAYYLPSAERENLHVLTEATVQVILLETKNDEYVATGVGYACNGEKFMAKVSHEVILCAGSVQSPQLLELSGIGRPEILEAAGIPVKVANPNVGKNLQDHMMTAMVYELDSTLIGPAELRTNPILAEAAEKAYKTSQSGMYAMLPCALSYASLSQVIPSPTLSSILSHLPPAETNRDQVLEKQFVDGKKRGQIEYIFDIGNWSPYFQREEGKVYGTMLMMLQLPLSKGCIHIPPKDHAPRPTEINNNPVINPKYFQGSGGALDFAIMTHAQRFADKICSTKPLSTLIRKRVFPLEAKEASPFDPVAHPVTGEEDFTDWVRNYTTTDWHPIGTCAMGGYTGDRAGVVDSRLRVYGVKGLRIADASIMPLHICAHPQATIYAIGEKAASMILEDRLK</sequence>
<dbReference type="GO" id="GO:0016614">
    <property type="term" value="F:oxidoreductase activity, acting on CH-OH group of donors"/>
    <property type="evidence" value="ECO:0007669"/>
    <property type="project" value="InterPro"/>
</dbReference>
<feature type="binding site" evidence="7">
    <location>
        <position position="247"/>
    </location>
    <ligand>
        <name>FAD</name>
        <dbReference type="ChEBI" id="CHEBI:57692"/>
    </ligand>
</feature>
<feature type="binding site" evidence="7">
    <location>
        <begin position="553"/>
        <end position="554"/>
    </location>
    <ligand>
        <name>FAD</name>
        <dbReference type="ChEBI" id="CHEBI:57692"/>
    </ligand>
</feature>
<dbReference type="PANTHER" id="PTHR11552">
    <property type="entry name" value="GLUCOSE-METHANOL-CHOLINE GMC OXIDOREDUCTASE"/>
    <property type="match status" value="1"/>
</dbReference>
<feature type="active site" description="Proton donor" evidence="6">
    <location>
        <position position="554"/>
    </location>
</feature>
<evidence type="ECO:0000256" key="1">
    <source>
        <dbReference type="ARBA" id="ARBA00001974"/>
    </source>
</evidence>